<keyword evidence="1" id="KW-0805">Transcription regulation</keyword>
<dbReference type="EMBL" id="FQVF01000019">
    <property type="protein sequence ID" value="SHG30139.1"/>
    <property type="molecule type" value="Genomic_DNA"/>
</dbReference>
<evidence type="ECO:0000259" key="4">
    <source>
        <dbReference type="PROSITE" id="PS50043"/>
    </source>
</evidence>
<dbReference type="InterPro" id="IPR036388">
    <property type="entry name" value="WH-like_DNA-bd_sf"/>
</dbReference>
<gene>
    <name evidence="5" type="ORF">SAMN02745753_03671</name>
</gene>
<dbReference type="OrthoDB" id="343383at2"/>
<dbReference type="SUPFAM" id="SSF46894">
    <property type="entry name" value="C-terminal effector domain of the bipartite response regulators"/>
    <property type="match status" value="1"/>
</dbReference>
<dbReference type="RefSeq" id="WP_072841109.1">
    <property type="nucleotide sequence ID" value="NZ_FQVF01000019.1"/>
</dbReference>
<keyword evidence="2" id="KW-0238">DNA-binding</keyword>
<organism evidence="5 6">
    <name type="scientific">Marinomonas polaris DSM 16579</name>
    <dbReference type="NCBI Taxonomy" id="1122206"/>
    <lineage>
        <taxon>Bacteria</taxon>
        <taxon>Pseudomonadati</taxon>
        <taxon>Pseudomonadota</taxon>
        <taxon>Gammaproteobacteria</taxon>
        <taxon>Oceanospirillales</taxon>
        <taxon>Oceanospirillaceae</taxon>
        <taxon>Marinomonas</taxon>
    </lineage>
</organism>
<dbReference type="Proteomes" id="UP000184517">
    <property type="component" value="Unassembled WGS sequence"/>
</dbReference>
<dbReference type="CDD" id="cd06170">
    <property type="entry name" value="LuxR_C_like"/>
    <property type="match status" value="1"/>
</dbReference>
<accession>A0A1M5IQ32</accession>
<dbReference type="GO" id="GO:0003677">
    <property type="term" value="F:DNA binding"/>
    <property type="evidence" value="ECO:0007669"/>
    <property type="project" value="UniProtKB-KW"/>
</dbReference>
<dbReference type="PANTHER" id="PTHR44688:SF16">
    <property type="entry name" value="DNA-BINDING TRANSCRIPTIONAL ACTIVATOR DEVR_DOSR"/>
    <property type="match status" value="1"/>
</dbReference>
<dbReference type="SMART" id="SM00421">
    <property type="entry name" value="HTH_LUXR"/>
    <property type="match status" value="1"/>
</dbReference>
<dbReference type="STRING" id="1122206.SAMN02745753_03671"/>
<dbReference type="PRINTS" id="PR00038">
    <property type="entry name" value="HTHLUXR"/>
</dbReference>
<dbReference type="Gene3D" id="1.10.10.10">
    <property type="entry name" value="Winged helix-like DNA-binding domain superfamily/Winged helix DNA-binding domain"/>
    <property type="match status" value="1"/>
</dbReference>
<dbReference type="AlphaFoldDB" id="A0A1M5IQ32"/>
<dbReference type="PROSITE" id="PS50043">
    <property type="entry name" value="HTH_LUXR_2"/>
    <property type="match status" value="1"/>
</dbReference>
<feature type="domain" description="HTH luxR-type" evidence="4">
    <location>
        <begin position="199"/>
        <end position="264"/>
    </location>
</feature>
<evidence type="ECO:0000256" key="1">
    <source>
        <dbReference type="ARBA" id="ARBA00023015"/>
    </source>
</evidence>
<evidence type="ECO:0000256" key="3">
    <source>
        <dbReference type="ARBA" id="ARBA00023163"/>
    </source>
</evidence>
<evidence type="ECO:0000313" key="5">
    <source>
        <dbReference type="EMBL" id="SHG30139.1"/>
    </source>
</evidence>
<dbReference type="InterPro" id="IPR000792">
    <property type="entry name" value="Tscrpt_reg_LuxR_C"/>
</dbReference>
<dbReference type="GO" id="GO:0006355">
    <property type="term" value="P:regulation of DNA-templated transcription"/>
    <property type="evidence" value="ECO:0007669"/>
    <property type="project" value="InterPro"/>
</dbReference>
<dbReference type="PROSITE" id="PS00622">
    <property type="entry name" value="HTH_LUXR_1"/>
    <property type="match status" value="1"/>
</dbReference>
<keyword evidence="6" id="KW-1185">Reference proteome</keyword>
<dbReference type="Pfam" id="PF00196">
    <property type="entry name" value="GerE"/>
    <property type="match status" value="1"/>
</dbReference>
<reference evidence="6" key="1">
    <citation type="submission" date="2016-11" db="EMBL/GenBank/DDBJ databases">
        <authorList>
            <person name="Varghese N."/>
            <person name="Submissions S."/>
        </authorList>
    </citation>
    <scope>NUCLEOTIDE SEQUENCE [LARGE SCALE GENOMIC DNA]</scope>
    <source>
        <strain evidence="6">DSM 16579</strain>
    </source>
</reference>
<sequence>MQKNITLEHPNISELIRDLATLTNYVRVPSFPAMLDVFLSKLCHFDTITIITYKKALKPILIHPQDPAQQSAALRFYLSKAYLLDPVFNGIQQGILPGIYRLVDLSPDSFEDTEYYQTCYRDFDLVDEINLIIPLNKDTTCAISLGRKKAIGSIRRTELNHLKSLFPMVDALVSQFWLSQESEYVEETTSSGPLNYALKTFARGVLTNREQEVLELLLRGHSSKSIADLLEISAGTVKVHRKNIHSRLNTSTQSEIFTLFLTHLDHHDETRRAS</sequence>
<proteinExistence type="predicted"/>
<evidence type="ECO:0000256" key="2">
    <source>
        <dbReference type="ARBA" id="ARBA00023125"/>
    </source>
</evidence>
<dbReference type="InterPro" id="IPR016032">
    <property type="entry name" value="Sig_transdc_resp-reg_C-effctor"/>
</dbReference>
<evidence type="ECO:0000313" key="6">
    <source>
        <dbReference type="Proteomes" id="UP000184517"/>
    </source>
</evidence>
<name>A0A1M5IQ32_9GAMM</name>
<keyword evidence="3" id="KW-0804">Transcription</keyword>
<dbReference type="PANTHER" id="PTHR44688">
    <property type="entry name" value="DNA-BINDING TRANSCRIPTIONAL ACTIVATOR DEVR_DOSR"/>
    <property type="match status" value="1"/>
</dbReference>
<protein>
    <submittedName>
        <fullName evidence="5">Regulatory protein, luxR family</fullName>
    </submittedName>
</protein>